<evidence type="ECO:0000313" key="3">
    <source>
        <dbReference type="Proteomes" id="UP001218104"/>
    </source>
</evidence>
<reference evidence="2" key="1">
    <citation type="submission" date="2023-04" db="EMBL/GenBank/DDBJ databases">
        <title>Genomic of Limosilactobacillus fermentum MSJK0025.</title>
        <authorList>
            <person name="Yang S."/>
        </authorList>
    </citation>
    <scope>NUCLEOTIDE SEQUENCE</scope>
    <source>
        <strain evidence="2">MSJK0025</strain>
    </source>
</reference>
<name>A0AAJ5ZWC2_LIMFE</name>
<dbReference type="Gene3D" id="3.40.50.360">
    <property type="match status" value="1"/>
</dbReference>
<dbReference type="EMBL" id="CP121468">
    <property type="protein sequence ID" value="WFR88286.1"/>
    <property type="molecule type" value="Genomic_DNA"/>
</dbReference>
<evidence type="ECO:0008006" key="4">
    <source>
        <dbReference type="Google" id="ProtNLM"/>
    </source>
</evidence>
<dbReference type="InterPro" id="IPR029039">
    <property type="entry name" value="Flavoprotein-like_sf"/>
</dbReference>
<dbReference type="PANTHER" id="PTHR39201:SF1">
    <property type="entry name" value="FLAVODOXIN-LIKE DOMAIN-CONTAINING PROTEIN"/>
    <property type="match status" value="1"/>
</dbReference>
<dbReference type="Proteomes" id="UP001218104">
    <property type="component" value="Chromosome"/>
</dbReference>
<dbReference type="RefSeq" id="WP_238143675.1">
    <property type="nucleotide sequence ID" value="NZ_CP102714.1"/>
</dbReference>
<feature type="region of interest" description="Disordered" evidence="1">
    <location>
        <begin position="1"/>
        <end position="20"/>
    </location>
</feature>
<protein>
    <recommendedName>
        <fullName evidence="4">Flavodoxin</fullName>
    </recommendedName>
</protein>
<dbReference type="SUPFAM" id="SSF52218">
    <property type="entry name" value="Flavoproteins"/>
    <property type="match status" value="1"/>
</dbReference>
<accession>A0AAJ5ZWC2</accession>
<proteinExistence type="predicted"/>
<sequence length="108" mass="11686">MYATSDRAKNQLATGELPPLANPIPELDQYDLILVGSPVWSGQPAVPVKQFLNQLTNFAGHLAPFYTDAGVAGNFEATFKEWAPQVTVLPGQEGSTQLKDWVKAVTSN</sequence>
<organism evidence="2 3">
    <name type="scientific">Limosilactobacillus fermentum</name>
    <name type="common">Lactobacillus fermentum</name>
    <dbReference type="NCBI Taxonomy" id="1613"/>
    <lineage>
        <taxon>Bacteria</taxon>
        <taxon>Bacillati</taxon>
        <taxon>Bacillota</taxon>
        <taxon>Bacilli</taxon>
        <taxon>Lactobacillales</taxon>
        <taxon>Lactobacillaceae</taxon>
        <taxon>Limosilactobacillus</taxon>
    </lineage>
</organism>
<gene>
    <name evidence="2" type="ORF">P8634_05415</name>
</gene>
<evidence type="ECO:0000256" key="1">
    <source>
        <dbReference type="SAM" id="MobiDB-lite"/>
    </source>
</evidence>
<dbReference type="PANTHER" id="PTHR39201">
    <property type="entry name" value="EXPORTED PROTEIN-RELATED"/>
    <property type="match status" value="1"/>
</dbReference>
<evidence type="ECO:0000313" key="2">
    <source>
        <dbReference type="EMBL" id="WFR88286.1"/>
    </source>
</evidence>
<dbReference type="AlphaFoldDB" id="A0AAJ5ZWC2"/>